<protein>
    <submittedName>
        <fullName evidence="1">Uncharacterized protein</fullName>
    </submittedName>
</protein>
<proteinExistence type="predicted"/>
<reference evidence="1" key="2">
    <citation type="journal article" date="2015" name="Data Brief">
        <title>Shoot transcriptome of the giant reed, Arundo donax.</title>
        <authorList>
            <person name="Barrero R.A."/>
            <person name="Guerrero F.D."/>
            <person name="Moolhuijzen P."/>
            <person name="Goolsby J.A."/>
            <person name="Tidwell J."/>
            <person name="Bellgard S.E."/>
            <person name="Bellgard M.I."/>
        </authorList>
    </citation>
    <scope>NUCLEOTIDE SEQUENCE</scope>
    <source>
        <tissue evidence="1">Shoot tissue taken approximately 20 cm above the soil surface</tissue>
    </source>
</reference>
<accession>A0A0A8YK37</accession>
<dbReference type="EMBL" id="GBRH01274938">
    <property type="protein sequence ID" value="JAD22957.1"/>
    <property type="molecule type" value="Transcribed_RNA"/>
</dbReference>
<reference evidence="1" key="1">
    <citation type="submission" date="2014-09" db="EMBL/GenBank/DDBJ databases">
        <authorList>
            <person name="Magalhaes I.L.F."/>
            <person name="Oliveira U."/>
            <person name="Santos F.R."/>
            <person name="Vidigal T.H.D.A."/>
            <person name="Brescovit A.D."/>
            <person name="Santos A.J."/>
        </authorList>
    </citation>
    <scope>NUCLEOTIDE SEQUENCE</scope>
    <source>
        <tissue evidence="1">Shoot tissue taken approximately 20 cm above the soil surface</tissue>
    </source>
</reference>
<sequence length="27" mass="3284">MLPIRTYSSLFGKQYRFPISDHPFLRI</sequence>
<organism evidence="1">
    <name type="scientific">Arundo donax</name>
    <name type="common">Giant reed</name>
    <name type="synonym">Donax arundinaceus</name>
    <dbReference type="NCBI Taxonomy" id="35708"/>
    <lineage>
        <taxon>Eukaryota</taxon>
        <taxon>Viridiplantae</taxon>
        <taxon>Streptophyta</taxon>
        <taxon>Embryophyta</taxon>
        <taxon>Tracheophyta</taxon>
        <taxon>Spermatophyta</taxon>
        <taxon>Magnoliopsida</taxon>
        <taxon>Liliopsida</taxon>
        <taxon>Poales</taxon>
        <taxon>Poaceae</taxon>
        <taxon>PACMAD clade</taxon>
        <taxon>Arundinoideae</taxon>
        <taxon>Arundineae</taxon>
        <taxon>Arundo</taxon>
    </lineage>
</organism>
<evidence type="ECO:0000313" key="1">
    <source>
        <dbReference type="EMBL" id="JAD22957.1"/>
    </source>
</evidence>
<name>A0A0A8YK37_ARUDO</name>
<dbReference type="AlphaFoldDB" id="A0A0A8YK37"/>